<evidence type="ECO:0000256" key="4">
    <source>
        <dbReference type="PROSITE-ProRule" id="PRU00834"/>
    </source>
</evidence>
<keyword evidence="1" id="KW-0479">Metal-binding</keyword>
<feature type="domain" description="DNL-type" evidence="5">
    <location>
        <begin position="80"/>
        <end position="161"/>
    </location>
</feature>
<dbReference type="Proteomes" id="UP000281553">
    <property type="component" value="Unassembled WGS sequence"/>
</dbReference>
<dbReference type="AlphaFoldDB" id="A0A3P7M062"/>
<dbReference type="GO" id="GO:0006457">
    <property type="term" value="P:protein folding"/>
    <property type="evidence" value="ECO:0007669"/>
    <property type="project" value="TreeGrafter"/>
</dbReference>
<organism evidence="6 7">
    <name type="scientific">Dibothriocephalus latus</name>
    <name type="common">Fish tapeworm</name>
    <name type="synonym">Diphyllobothrium latum</name>
    <dbReference type="NCBI Taxonomy" id="60516"/>
    <lineage>
        <taxon>Eukaryota</taxon>
        <taxon>Metazoa</taxon>
        <taxon>Spiralia</taxon>
        <taxon>Lophotrochozoa</taxon>
        <taxon>Platyhelminthes</taxon>
        <taxon>Cestoda</taxon>
        <taxon>Eucestoda</taxon>
        <taxon>Diphyllobothriidea</taxon>
        <taxon>Diphyllobothriidae</taxon>
        <taxon>Dibothriocephalus</taxon>
    </lineage>
</organism>
<dbReference type="Pfam" id="PF05180">
    <property type="entry name" value="zf-DNL"/>
    <property type="match status" value="1"/>
</dbReference>
<keyword evidence="2 4" id="KW-0863">Zinc-finger</keyword>
<dbReference type="PANTHER" id="PTHR20922:SF13">
    <property type="entry name" value="DNL-TYPE ZINC FINGER PROTEIN"/>
    <property type="match status" value="1"/>
</dbReference>
<gene>
    <name evidence="6" type="ORF">DILT_LOCUS12544</name>
</gene>
<evidence type="ECO:0000256" key="1">
    <source>
        <dbReference type="ARBA" id="ARBA00022723"/>
    </source>
</evidence>
<dbReference type="GO" id="GO:0050821">
    <property type="term" value="P:protein stabilization"/>
    <property type="evidence" value="ECO:0007669"/>
    <property type="project" value="TreeGrafter"/>
</dbReference>
<proteinExistence type="predicted"/>
<keyword evidence="3" id="KW-0862">Zinc</keyword>
<dbReference type="OrthoDB" id="512667at2759"/>
<evidence type="ECO:0000256" key="3">
    <source>
        <dbReference type="ARBA" id="ARBA00022833"/>
    </source>
</evidence>
<name>A0A3P7M062_DIBLA</name>
<dbReference type="PROSITE" id="PS51501">
    <property type="entry name" value="ZF_DNL"/>
    <property type="match status" value="1"/>
</dbReference>
<reference evidence="6 7" key="1">
    <citation type="submission" date="2018-11" db="EMBL/GenBank/DDBJ databases">
        <authorList>
            <consortium name="Pathogen Informatics"/>
        </authorList>
    </citation>
    <scope>NUCLEOTIDE SEQUENCE [LARGE SCALE GENOMIC DNA]</scope>
</reference>
<dbReference type="EMBL" id="UYRU01066810">
    <property type="protein sequence ID" value="VDN16713.1"/>
    <property type="molecule type" value="Genomic_DNA"/>
</dbReference>
<evidence type="ECO:0000313" key="6">
    <source>
        <dbReference type="EMBL" id="VDN16713.1"/>
    </source>
</evidence>
<keyword evidence="7" id="KW-1185">Reference proteome</keyword>
<dbReference type="GO" id="GO:0005739">
    <property type="term" value="C:mitochondrion"/>
    <property type="evidence" value="ECO:0007669"/>
    <property type="project" value="TreeGrafter"/>
</dbReference>
<dbReference type="GO" id="GO:0051087">
    <property type="term" value="F:protein-folding chaperone binding"/>
    <property type="evidence" value="ECO:0007669"/>
    <property type="project" value="TreeGrafter"/>
</dbReference>
<dbReference type="PANTHER" id="PTHR20922">
    <property type="entry name" value="DNL-TYPE ZINC FINGER PROTEIN"/>
    <property type="match status" value="1"/>
</dbReference>
<evidence type="ECO:0000256" key="2">
    <source>
        <dbReference type="ARBA" id="ARBA00022771"/>
    </source>
</evidence>
<dbReference type="GO" id="GO:0030150">
    <property type="term" value="P:protein import into mitochondrial matrix"/>
    <property type="evidence" value="ECO:0007669"/>
    <property type="project" value="TreeGrafter"/>
</dbReference>
<dbReference type="GO" id="GO:0008270">
    <property type="term" value="F:zinc ion binding"/>
    <property type="evidence" value="ECO:0007669"/>
    <property type="project" value="UniProtKB-KW"/>
</dbReference>
<accession>A0A3P7M062</accession>
<dbReference type="InterPro" id="IPR007853">
    <property type="entry name" value="Znf_DNL-typ"/>
</dbReference>
<dbReference type="InterPro" id="IPR024158">
    <property type="entry name" value="Mt_import_TIM15"/>
</dbReference>
<sequence length="161" mass="17948">MLRRVLKLSVYARLPDLPERCIARLSSLPMRRIVPTNPRPSALALPSFSRHASSKPPGDLIFEGPPGAALESLEAESVVGSDKNMSIEFTCNKCKHRTKKYFSRQAYTKGLVIIRCPSCQALHLIADNIGWIKEQTPWRIGEQKHLLRADAGKAVGEESEK</sequence>
<evidence type="ECO:0000313" key="7">
    <source>
        <dbReference type="Proteomes" id="UP000281553"/>
    </source>
</evidence>
<protein>
    <recommendedName>
        <fullName evidence="5">DNL-type domain-containing protein</fullName>
    </recommendedName>
</protein>
<evidence type="ECO:0000259" key="5">
    <source>
        <dbReference type="PROSITE" id="PS51501"/>
    </source>
</evidence>